<gene>
    <name evidence="3" type="ORF">GCM10010521_35980</name>
</gene>
<evidence type="ECO:0000313" key="3">
    <source>
        <dbReference type="EMBL" id="GAA3145710.1"/>
    </source>
</evidence>
<feature type="region of interest" description="Disordered" evidence="1">
    <location>
        <begin position="119"/>
        <end position="138"/>
    </location>
</feature>
<accession>A0ABP6NGR0</accession>
<feature type="domain" description="Recombinase zinc beta ribbon" evidence="2">
    <location>
        <begin position="42"/>
        <end position="98"/>
    </location>
</feature>
<protein>
    <recommendedName>
        <fullName evidence="2">Recombinase zinc beta ribbon domain-containing protein</fullName>
    </recommendedName>
</protein>
<name>A0ABP6NGR0_9ACTN</name>
<dbReference type="EMBL" id="BAAAVM010000041">
    <property type="protein sequence ID" value="GAA3145710.1"/>
    <property type="molecule type" value="Genomic_DNA"/>
</dbReference>
<sequence length="269" mass="29908">MPLVTSVINCRSQIGSYTAHRTDPNQGRQERAGKQGARAYALRGRVRCSLCGRKMQPATIRSRVYYRCEFKEEEAALYPGLTHPRTVYLREDIVCQALDRWIARAFAPGRPSATIEALTHASAAASTAEPQPPEQAQARQAIKECQRRLARHQAALDAGADPAVVTQWINEDQRDKDAAQKKLDAHPAVTRKKQYPLDAQQIRKITESLGDIAQRIQTAAVEKKGPLYEALGITISYAQATRTATVRSRPSSPYRQSLCPRGDLNPHAR</sequence>
<dbReference type="Proteomes" id="UP001500893">
    <property type="component" value="Unassembled WGS sequence"/>
</dbReference>
<organism evidence="3 4">
    <name type="scientific">Streptomyces rameus</name>
    <dbReference type="NCBI Taxonomy" id="68261"/>
    <lineage>
        <taxon>Bacteria</taxon>
        <taxon>Bacillati</taxon>
        <taxon>Actinomycetota</taxon>
        <taxon>Actinomycetes</taxon>
        <taxon>Kitasatosporales</taxon>
        <taxon>Streptomycetaceae</taxon>
        <taxon>Streptomyces</taxon>
    </lineage>
</organism>
<dbReference type="RefSeq" id="WP_345052792.1">
    <property type="nucleotide sequence ID" value="NZ_BAAAVM010000041.1"/>
</dbReference>
<reference evidence="4" key="1">
    <citation type="journal article" date="2019" name="Int. J. Syst. Evol. Microbiol.">
        <title>The Global Catalogue of Microorganisms (GCM) 10K type strain sequencing project: providing services to taxonomists for standard genome sequencing and annotation.</title>
        <authorList>
            <consortium name="The Broad Institute Genomics Platform"/>
            <consortium name="The Broad Institute Genome Sequencing Center for Infectious Disease"/>
            <person name="Wu L."/>
            <person name="Ma J."/>
        </authorList>
    </citation>
    <scope>NUCLEOTIDE SEQUENCE [LARGE SCALE GENOMIC DNA]</scope>
    <source>
        <strain evidence="4">JCM 11574</strain>
    </source>
</reference>
<feature type="compositionally biased region" description="Polar residues" evidence="1">
    <location>
        <begin position="244"/>
        <end position="255"/>
    </location>
</feature>
<comment type="caution">
    <text evidence="3">The sequence shown here is derived from an EMBL/GenBank/DDBJ whole genome shotgun (WGS) entry which is preliminary data.</text>
</comment>
<evidence type="ECO:0000313" key="4">
    <source>
        <dbReference type="Proteomes" id="UP001500893"/>
    </source>
</evidence>
<keyword evidence="4" id="KW-1185">Reference proteome</keyword>
<dbReference type="InterPro" id="IPR025827">
    <property type="entry name" value="Zn_ribbon_recom_dom"/>
</dbReference>
<evidence type="ECO:0000256" key="1">
    <source>
        <dbReference type="SAM" id="MobiDB-lite"/>
    </source>
</evidence>
<feature type="region of interest" description="Disordered" evidence="1">
    <location>
        <begin position="244"/>
        <end position="269"/>
    </location>
</feature>
<proteinExistence type="predicted"/>
<dbReference type="Pfam" id="PF13408">
    <property type="entry name" value="Zn_ribbon_recom"/>
    <property type="match status" value="1"/>
</dbReference>
<evidence type="ECO:0000259" key="2">
    <source>
        <dbReference type="Pfam" id="PF13408"/>
    </source>
</evidence>